<keyword evidence="2" id="KW-1133">Transmembrane helix</keyword>
<dbReference type="AlphaFoldDB" id="A0A8J1U230"/>
<dbReference type="Gene3D" id="1.10.238.10">
    <property type="entry name" value="EF-hand"/>
    <property type="match status" value="1"/>
</dbReference>
<dbReference type="InterPro" id="IPR002048">
    <property type="entry name" value="EF_hand_dom"/>
</dbReference>
<proteinExistence type="predicted"/>
<feature type="compositionally biased region" description="Basic and acidic residues" evidence="1">
    <location>
        <begin position="326"/>
        <end position="336"/>
    </location>
</feature>
<feature type="compositionally biased region" description="Polar residues" evidence="1">
    <location>
        <begin position="341"/>
        <end position="353"/>
    </location>
</feature>
<reference evidence="3" key="1">
    <citation type="submission" date="2022-03" db="EMBL/GenBank/DDBJ databases">
        <authorList>
            <person name="Martin C."/>
        </authorList>
    </citation>
    <scope>NUCLEOTIDE SEQUENCE</scope>
</reference>
<keyword evidence="2" id="KW-0472">Membrane</keyword>
<sequence length="544" mass="59154">MADMEKYRAVFNLFDDNNDGFINARELSDVSKKLGYALPKEKIQAIVAKLDDDSSGDIDFEEFYKAMVNIRGPSKNSTAATNGTNGTNGTPEQTPSPITDKKLDLEERRRRRRELRNQGIGSSGEDSSSVSNSLVGSSPTMSEEELSVASSRSVQESPPESPAPPSSDGDAPLPPPPSSDGDAPMSEEVNATTDDDNYSGGFSKVDYISKPVEEPIEAIPGIKVEAGFGASMQPGFEEDTQASKLPKPHELDEEIQQESLQLQASSPMHASDSLYDFGPAPYIEGAITPKSSTQDFSQPVPIEEDITPENSISAENAPIAFTTKPSEPKLDDKIIEDVAPTTAQDTSSEQPYSFQPIKPEDDTVNVVDSKPSDFGQEEIEPYVPDPDRPATPITYEDSGFSFGAMDPADFSPSNEPLPDCNLGYKPDPDRPPTPIESQDSGFSFSEMKPGDYEPVKRKPSVTQKTEPVKPIKEKKKKKEKRKPMSFSGIIFELLLADVVIALVSLSPRSLVHEATNDQAFMKAFGSAIGFAAVVAVWLYLVFFL</sequence>
<dbReference type="SMART" id="SM00054">
    <property type="entry name" value="EFh"/>
    <property type="match status" value="2"/>
</dbReference>
<feature type="compositionally biased region" description="Low complexity" evidence="1">
    <location>
        <begin position="119"/>
        <end position="138"/>
    </location>
</feature>
<comment type="caution">
    <text evidence="3">The sequence shown here is derived from an EMBL/GenBank/DDBJ whole genome shotgun (WGS) entry which is preliminary data.</text>
</comment>
<keyword evidence="2" id="KW-0812">Transmembrane</keyword>
<dbReference type="PROSITE" id="PS50222">
    <property type="entry name" value="EF_HAND_2"/>
    <property type="match status" value="2"/>
</dbReference>
<evidence type="ECO:0000256" key="2">
    <source>
        <dbReference type="SAM" id="Phobius"/>
    </source>
</evidence>
<feature type="compositionally biased region" description="Basic and acidic residues" evidence="1">
    <location>
        <begin position="99"/>
        <end position="108"/>
    </location>
</feature>
<gene>
    <name evidence="3" type="ORF">OFUS_LOCUS12021</name>
</gene>
<keyword evidence="4" id="KW-1185">Reference proteome</keyword>
<feature type="compositionally biased region" description="Low complexity" evidence="1">
    <location>
        <begin position="78"/>
        <end position="90"/>
    </location>
</feature>
<dbReference type="EMBL" id="CAIIXF020000006">
    <property type="protein sequence ID" value="CAH1786055.1"/>
    <property type="molecule type" value="Genomic_DNA"/>
</dbReference>
<organism evidence="3 4">
    <name type="scientific">Owenia fusiformis</name>
    <name type="common">Polychaete worm</name>
    <dbReference type="NCBI Taxonomy" id="6347"/>
    <lineage>
        <taxon>Eukaryota</taxon>
        <taxon>Metazoa</taxon>
        <taxon>Spiralia</taxon>
        <taxon>Lophotrochozoa</taxon>
        <taxon>Annelida</taxon>
        <taxon>Polychaeta</taxon>
        <taxon>Sedentaria</taxon>
        <taxon>Canalipalpata</taxon>
        <taxon>Sabellida</taxon>
        <taxon>Oweniida</taxon>
        <taxon>Oweniidae</taxon>
        <taxon>Owenia</taxon>
    </lineage>
</organism>
<dbReference type="Proteomes" id="UP000749559">
    <property type="component" value="Unassembled WGS sequence"/>
</dbReference>
<protein>
    <submittedName>
        <fullName evidence="3">Uncharacterized protein</fullName>
    </submittedName>
</protein>
<dbReference type="Pfam" id="PF13499">
    <property type="entry name" value="EF-hand_7"/>
    <property type="match status" value="1"/>
</dbReference>
<feature type="region of interest" description="Disordered" evidence="1">
    <location>
        <begin position="229"/>
        <end position="254"/>
    </location>
</feature>
<feature type="transmembrane region" description="Helical" evidence="2">
    <location>
        <begin position="523"/>
        <end position="543"/>
    </location>
</feature>
<dbReference type="PROSITE" id="PS00018">
    <property type="entry name" value="EF_HAND_1"/>
    <property type="match status" value="2"/>
</dbReference>
<evidence type="ECO:0000256" key="1">
    <source>
        <dbReference type="SAM" id="MobiDB-lite"/>
    </source>
</evidence>
<dbReference type="SUPFAM" id="SSF47473">
    <property type="entry name" value="EF-hand"/>
    <property type="match status" value="1"/>
</dbReference>
<dbReference type="GO" id="GO:0005509">
    <property type="term" value="F:calcium ion binding"/>
    <property type="evidence" value="ECO:0007669"/>
    <property type="project" value="InterPro"/>
</dbReference>
<dbReference type="CDD" id="cd00051">
    <property type="entry name" value="EFh"/>
    <property type="match status" value="1"/>
</dbReference>
<dbReference type="InterPro" id="IPR018247">
    <property type="entry name" value="EF_Hand_1_Ca_BS"/>
</dbReference>
<accession>A0A8J1U230</accession>
<feature type="region of interest" description="Disordered" evidence="1">
    <location>
        <begin position="73"/>
        <end position="204"/>
    </location>
</feature>
<feature type="region of interest" description="Disordered" evidence="1">
    <location>
        <begin position="304"/>
        <end position="480"/>
    </location>
</feature>
<evidence type="ECO:0000313" key="3">
    <source>
        <dbReference type="EMBL" id="CAH1786055.1"/>
    </source>
</evidence>
<name>A0A8J1U230_OWEFU</name>
<dbReference type="OrthoDB" id="418358at2759"/>
<evidence type="ECO:0000313" key="4">
    <source>
        <dbReference type="Proteomes" id="UP000749559"/>
    </source>
</evidence>
<feature type="transmembrane region" description="Helical" evidence="2">
    <location>
        <begin position="484"/>
        <end position="503"/>
    </location>
</feature>
<dbReference type="InterPro" id="IPR011992">
    <property type="entry name" value="EF-hand-dom_pair"/>
</dbReference>